<keyword evidence="2" id="KW-0812">Transmembrane</keyword>
<keyword evidence="2" id="KW-0472">Membrane</keyword>
<name>A0ABR3TXW1_9PEZI</name>
<evidence type="ECO:0000256" key="2">
    <source>
        <dbReference type="SAM" id="Phobius"/>
    </source>
</evidence>
<feature type="region of interest" description="Disordered" evidence="1">
    <location>
        <begin position="93"/>
        <end position="124"/>
    </location>
</feature>
<dbReference type="EMBL" id="JAKEKT020000013">
    <property type="protein sequence ID" value="KAL1647053.1"/>
    <property type="molecule type" value="Genomic_DNA"/>
</dbReference>
<comment type="caution">
    <text evidence="3">The sequence shown here is derived from an EMBL/GenBank/DDBJ whole genome shotgun (WGS) entry which is preliminary data.</text>
</comment>
<proteinExistence type="predicted"/>
<evidence type="ECO:0000313" key="3">
    <source>
        <dbReference type="EMBL" id="KAL1647053.1"/>
    </source>
</evidence>
<dbReference type="SUPFAM" id="SSF89372">
    <property type="entry name" value="Fucose-specific lectin"/>
    <property type="match status" value="1"/>
</dbReference>
<accession>A0ABR3TXW1</accession>
<feature type="compositionally biased region" description="Polar residues" evidence="1">
    <location>
        <begin position="103"/>
        <end position="120"/>
    </location>
</feature>
<organism evidence="3 4">
    <name type="scientific">Diplodia intermedia</name>
    <dbReference type="NCBI Taxonomy" id="856260"/>
    <lineage>
        <taxon>Eukaryota</taxon>
        <taxon>Fungi</taxon>
        <taxon>Dikarya</taxon>
        <taxon>Ascomycota</taxon>
        <taxon>Pezizomycotina</taxon>
        <taxon>Dothideomycetes</taxon>
        <taxon>Dothideomycetes incertae sedis</taxon>
        <taxon>Botryosphaeriales</taxon>
        <taxon>Botryosphaeriaceae</taxon>
        <taxon>Diplodia</taxon>
    </lineage>
</organism>
<evidence type="ECO:0000256" key="1">
    <source>
        <dbReference type="SAM" id="MobiDB-lite"/>
    </source>
</evidence>
<reference evidence="3 4" key="1">
    <citation type="journal article" date="2023" name="Plant Dis.">
        <title>First Report of Diplodia intermedia Causing Canker and Dieback Diseases on Apple Trees in Canada.</title>
        <authorList>
            <person name="Ellouze W."/>
            <person name="Ilyukhin E."/>
            <person name="Sulman M."/>
            <person name="Ali S."/>
        </authorList>
    </citation>
    <scope>NUCLEOTIDE SEQUENCE [LARGE SCALE GENOMIC DNA]</scope>
    <source>
        <strain evidence="3 4">M45-28</strain>
    </source>
</reference>
<keyword evidence="2" id="KW-1133">Transmembrane helix</keyword>
<sequence>MEQKDHSTLEVDHSAQLPELSISDNLPQVAANNDLPEVRPTGDYLDNHGLPGASRTWKRETKICGLRKKTFWLALSIALLAITAVAVGVGVGVGRNHKDTRGSDNTNNATTGEANRTDPTPSEAGRLASFSRLAAANYTDRQNRDHSQVYYQDANLDLWMADLDTTTKTWNFTKTNTTGMNPKNGTAISAYNWPWPSGAQCDFHMRFLSTTNTIRALYARDAGPSTAPWSAPASLDNIWQATADSSLVLHGGDCGSAFCDGVDFMAPIPLVARRNDTFPRAAVYLAANNGSLTELYYAAGQPWNVTDMSVPNMTLDAGSQLAALSHIDADGLLYVQVLATRAGGGAAVAYLDGAPERGWASNASVAGMEKVLPLSPIASTQMGRVYALEAGEGGGAPELVEWVRSSEGGVPTFERVGVERRPGMLKEQFAVSLRRSLEEITESKK</sequence>
<keyword evidence="4" id="KW-1185">Reference proteome</keyword>
<dbReference type="Proteomes" id="UP001521184">
    <property type="component" value="Unassembled WGS sequence"/>
</dbReference>
<evidence type="ECO:0008006" key="5">
    <source>
        <dbReference type="Google" id="ProtNLM"/>
    </source>
</evidence>
<gene>
    <name evidence="3" type="ORF">SLS58_002823</name>
</gene>
<dbReference type="Gene3D" id="2.120.10.70">
    <property type="entry name" value="Fucose-specific lectin"/>
    <property type="match status" value="1"/>
</dbReference>
<protein>
    <recommendedName>
        <fullName evidence="5">Fungal fucose-specific lectin protein</fullName>
    </recommendedName>
</protein>
<evidence type="ECO:0000313" key="4">
    <source>
        <dbReference type="Proteomes" id="UP001521184"/>
    </source>
</evidence>
<feature type="transmembrane region" description="Helical" evidence="2">
    <location>
        <begin position="71"/>
        <end position="93"/>
    </location>
</feature>